<sequence>MKFAVGVLLTSFGTFWGVEGAGAHWPGSDLALLAVILAVLAFALGAVGLLRRADRAKPPNLGAGPLQVSTP</sequence>
<dbReference type="RefSeq" id="WP_249769471.1">
    <property type="nucleotide sequence ID" value="NZ_CP097332.1"/>
</dbReference>
<evidence type="ECO:0000313" key="2">
    <source>
        <dbReference type="EMBL" id="UQX87041.1"/>
    </source>
</evidence>
<keyword evidence="1" id="KW-0812">Transmembrane</keyword>
<evidence type="ECO:0008006" key="4">
    <source>
        <dbReference type="Google" id="ProtNLM"/>
    </source>
</evidence>
<reference evidence="2" key="2">
    <citation type="submission" date="2022-05" db="EMBL/GenBank/DDBJ databases">
        <authorList>
            <person name="Kim J.-S."/>
            <person name="Lee K."/>
            <person name="Suh M."/>
            <person name="Eom M."/>
            <person name="Kim J.-S."/>
            <person name="Kim D.-S."/>
            <person name="Ko S.-H."/>
            <person name="Shin Y."/>
            <person name="Lee J.-S."/>
        </authorList>
    </citation>
    <scope>NUCLEOTIDE SEQUENCE</scope>
    <source>
        <strain evidence="2">N237</strain>
    </source>
</reference>
<proteinExistence type="predicted"/>
<gene>
    <name evidence="2" type="ORF">M6D93_12060</name>
</gene>
<evidence type="ECO:0000256" key="1">
    <source>
        <dbReference type="SAM" id="Phobius"/>
    </source>
</evidence>
<dbReference type="EMBL" id="CP097332">
    <property type="protein sequence ID" value="UQX87041.1"/>
    <property type="molecule type" value="Genomic_DNA"/>
</dbReference>
<evidence type="ECO:0000313" key="3">
    <source>
        <dbReference type="Proteomes" id="UP001056336"/>
    </source>
</evidence>
<name>A0ABY4QTJ4_9ACTN</name>
<reference evidence="2" key="1">
    <citation type="journal article" date="2018" name="Int. J. Syst. Evol. Microbiol.">
        <title>Jatrophihabitans telluris sp. nov., isolated from sediment soil of lava forest wetlands and the emended description of the genus Jatrophihabitans.</title>
        <authorList>
            <person name="Lee K.C."/>
            <person name="Suh M.K."/>
            <person name="Eom M.K."/>
            <person name="Kim K.K."/>
            <person name="Kim J.S."/>
            <person name="Kim D.S."/>
            <person name="Ko S.H."/>
            <person name="Shin Y.K."/>
            <person name="Lee J.S."/>
        </authorList>
    </citation>
    <scope>NUCLEOTIDE SEQUENCE</scope>
    <source>
        <strain evidence="2">N237</strain>
    </source>
</reference>
<keyword evidence="1" id="KW-0472">Membrane</keyword>
<keyword evidence="1" id="KW-1133">Transmembrane helix</keyword>
<keyword evidence="3" id="KW-1185">Reference proteome</keyword>
<accession>A0ABY4QTJ4</accession>
<protein>
    <recommendedName>
        <fullName evidence="4">LPXTG cell wall anchor domain-containing protein</fullName>
    </recommendedName>
</protein>
<feature type="transmembrane region" description="Helical" evidence="1">
    <location>
        <begin position="30"/>
        <end position="50"/>
    </location>
</feature>
<dbReference type="Proteomes" id="UP001056336">
    <property type="component" value="Chromosome"/>
</dbReference>
<organism evidence="2 3">
    <name type="scientific">Jatrophihabitans telluris</name>
    <dbReference type="NCBI Taxonomy" id="2038343"/>
    <lineage>
        <taxon>Bacteria</taxon>
        <taxon>Bacillati</taxon>
        <taxon>Actinomycetota</taxon>
        <taxon>Actinomycetes</taxon>
        <taxon>Jatrophihabitantales</taxon>
        <taxon>Jatrophihabitantaceae</taxon>
        <taxon>Jatrophihabitans</taxon>
    </lineage>
</organism>